<dbReference type="InterPro" id="IPR002110">
    <property type="entry name" value="Ankyrin_rpt"/>
</dbReference>
<organism evidence="3 4">
    <name type="scientific">Aeromonas veronii</name>
    <dbReference type="NCBI Taxonomy" id="654"/>
    <lineage>
        <taxon>Bacteria</taxon>
        <taxon>Pseudomonadati</taxon>
        <taxon>Pseudomonadota</taxon>
        <taxon>Gammaproteobacteria</taxon>
        <taxon>Aeromonadales</taxon>
        <taxon>Aeromonadaceae</taxon>
        <taxon>Aeromonas</taxon>
    </lineage>
</organism>
<accession>A0A653L1A5</accession>
<dbReference type="Proteomes" id="UP000439123">
    <property type="component" value="Unassembled WGS sequence"/>
</dbReference>
<proteinExistence type="predicted"/>
<dbReference type="PANTHER" id="PTHR24189">
    <property type="entry name" value="MYOTROPHIN"/>
    <property type="match status" value="1"/>
</dbReference>
<sequence length="667" mass="72465">MDNLTMVRFFRTLHRASGGYADTQDSAADLRACLSAIKGLAMLGQPCAEDHALCDYIQGCWSGEGFAQRPGEAPNPFDTAVGLIALHALGCRDLLERYRTKAQAFMAEHAANQYDFFMLIAAYDECGFTEPLPPTASDFFQNAARLDALPDAAIACASLLRAGRSAPALHDQPNRLLREQGTDGGFGQPSNLFSTYCVMRLAALTGHMPDSARLNHYLANLATPDGYGDGRGPTSAGAIYQVLSIRNWLAELQRQPVEMARCGDLDALRRWLDQGGDPNTYDADGWTPLLGAAAHGQSGAVDLLLSHATHSADPELRLVAADALPIYLAGQSGDLATVRRLLRANPAHLHAISRVNGHTVLLQAAFYGREVHQVLARFLLEQADTLDTTPGLTLTQKRARLLCATNVRGYSARSMQDLWHNQQMIALLTPYYPSDPAEAKAMARQQQDYYEQLLLAIADPQALTERLISAIEQHLQDGGASGELARHRVEAILAQPELEIDRLGGPLQQPPLVFAITGVDNDQAQADRRHALVKLLLDKGADPRVREHHPMAIGAVIRASVLNQFALLQLLADYMTQSDFAAEMNTSPAANGLTAMHDAIHRALTSPPEKLEGHLAQIRWMLVRGARLDMPDHTGQTQRALALAARQDPETFPPANVDAVLSAIGEA</sequence>
<evidence type="ECO:0000313" key="4">
    <source>
        <dbReference type="Proteomes" id="UP000439123"/>
    </source>
</evidence>
<dbReference type="EMBL" id="CABWLC010000012">
    <property type="protein sequence ID" value="VXA85230.1"/>
    <property type="molecule type" value="Genomic_DNA"/>
</dbReference>
<dbReference type="RefSeq" id="WP_159157205.1">
    <property type="nucleotide sequence ID" value="NZ_LR732798.1"/>
</dbReference>
<dbReference type="InterPro" id="IPR050745">
    <property type="entry name" value="Multifunctional_regulatory"/>
</dbReference>
<evidence type="ECO:0000256" key="2">
    <source>
        <dbReference type="ARBA" id="ARBA00023043"/>
    </source>
</evidence>
<dbReference type="Pfam" id="PF12796">
    <property type="entry name" value="Ank_2"/>
    <property type="match status" value="1"/>
</dbReference>
<dbReference type="SMART" id="SM00248">
    <property type="entry name" value="ANK"/>
    <property type="match status" value="5"/>
</dbReference>
<dbReference type="SUPFAM" id="SSF48239">
    <property type="entry name" value="Terpenoid cyclases/Protein prenyltransferases"/>
    <property type="match status" value="2"/>
</dbReference>
<dbReference type="Gene3D" id="1.50.10.20">
    <property type="match status" value="1"/>
</dbReference>
<dbReference type="Gene3D" id="1.25.40.20">
    <property type="entry name" value="Ankyrin repeat-containing domain"/>
    <property type="match status" value="2"/>
</dbReference>
<dbReference type="AlphaFoldDB" id="A0A653L1A5"/>
<dbReference type="InterPro" id="IPR036770">
    <property type="entry name" value="Ankyrin_rpt-contain_sf"/>
</dbReference>
<keyword evidence="1" id="KW-0677">Repeat</keyword>
<gene>
    <name evidence="3" type="ORF">AERO8C_20380</name>
</gene>
<dbReference type="PANTHER" id="PTHR24189:SF50">
    <property type="entry name" value="ANKYRIN REPEAT AND SOCS BOX PROTEIN 2"/>
    <property type="match status" value="1"/>
</dbReference>
<reference evidence="3 4" key="1">
    <citation type="submission" date="2019-10" db="EMBL/GenBank/DDBJ databases">
        <authorList>
            <person name="Karimi E."/>
        </authorList>
    </citation>
    <scope>NUCLEOTIDE SEQUENCE [LARGE SCALE GENOMIC DNA]</scope>
    <source>
        <strain evidence="3">Aeromonas sp. 8C</strain>
    </source>
</reference>
<evidence type="ECO:0000313" key="3">
    <source>
        <dbReference type="EMBL" id="VXA85230.1"/>
    </source>
</evidence>
<keyword evidence="2" id="KW-0040">ANK repeat</keyword>
<dbReference type="InterPro" id="IPR008930">
    <property type="entry name" value="Terpenoid_cyclase/PrenylTrfase"/>
</dbReference>
<protein>
    <submittedName>
        <fullName evidence="3">Ankrd17 protein</fullName>
    </submittedName>
</protein>
<name>A0A653L1A5_AERVE</name>
<evidence type="ECO:0000256" key="1">
    <source>
        <dbReference type="ARBA" id="ARBA00022737"/>
    </source>
</evidence>
<dbReference type="SUPFAM" id="SSF48403">
    <property type="entry name" value="Ankyrin repeat"/>
    <property type="match status" value="1"/>
</dbReference>